<dbReference type="Pfam" id="PF12680">
    <property type="entry name" value="SnoaL_2"/>
    <property type="match status" value="1"/>
</dbReference>
<dbReference type="InterPro" id="IPR037401">
    <property type="entry name" value="SnoaL-like"/>
</dbReference>
<evidence type="ECO:0000313" key="3">
    <source>
        <dbReference type="Proteomes" id="UP000583266"/>
    </source>
</evidence>
<feature type="domain" description="SnoaL-like" evidence="1">
    <location>
        <begin position="17"/>
        <end position="125"/>
    </location>
</feature>
<dbReference type="Proteomes" id="UP000583266">
    <property type="component" value="Unassembled WGS sequence"/>
</dbReference>
<evidence type="ECO:0000259" key="1">
    <source>
        <dbReference type="Pfam" id="PF12680"/>
    </source>
</evidence>
<keyword evidence="3" id="KW-1185">Reference proteome</keyword>
<comment type="caution">
    <text evidence="2">The sequence shown here is derived from an EMBL/GenBank/DDBJ whole genome shotgun (WGS) entry which is preliminary data.</text>
</comment>
<dbReference type="EMBL" id="JABBGC010000002">
    <property type="protein sequence ID" value="NML39083.1"/>
    <property type="molecule type" value="Genomic_DNA"/>
</dbReference>
<gene>
    <name evidence="2" type="ORF">HHL17_17915</name>
</gene>
<dbReference type="Gene3D" id="3.10.450.50">
    <property type="match status" value="1"/>
</dbReference>
<accession>A0A848GQN6</accession>
<sequence length="141" mass="15860">MKMKHMDSQTTKTKEVVEAYWNNASSKNYQANASLFADEVEWRIPGNKEKAPWIRDRNTKAEAVSFFQELFVHVEAVSFDITGKFYDGNHAVVTGHLVSRMLSTGKLFDSPFTIQITVANGLITKYLLLEDSLGLVQALTA</sequence>
<dbReference type="SUPFAM" id="SSF54427">
    <property type="entry name" value="NTF2-like"/>
    <property type="match status" value="1"/>
</dbReference>
<reference evidence="2 3" key="1">
    <citation type="submission" date="2020-04" db="EMBL/GenBank/DDBJ databases">
        <title>Chitinophaga sp. G-6-1-13 sp. nov., isolated from soil.</title>
        <authorList>
            <person name="Dahal R.H."/>
            <person name="Chaudhary D.K."/>
        </authorList>
    </citation>
    <scope>NUCLEOTIDE SEQUENCE [LARGE SCALE GENOMIC DNA]</scope>
    <source>
        <strain evidence="2 3">G-6-1-13</strain>
    </source>
</reference>
<protein>
    <submittedName>
        <fullName evidence="2">Nuclear transport factor 2 family protein</fullName>
    </submittedName>
</protein>
<dbReference type="InterPro" id="IPR032710">
    <property type="entry name" value="NTF2-like_dom_sf"/>
</dbReference>
<dbReference type="AlphaFoldDB" id="A0A848GQN6"/>
<name>A0A848GQN6_9BACT</name>
<evidence type="ECO:0000313" key="2">
    <source>
        <dbReference type="EMBL" id="NML39083.1"/>
    </source>
</evidence>
<proteinExistence type="predicted"/>
<organism evidence="2 3">
    <name type="scientific">Chitinophaga fulva</name>
    <dbReference type="NCBI Taxonomy" id="2728842"/>
    <lineage>
        <taxon>Bacteria</taxon>
        <taxon>Pseudomonadati</taxon>
        <taxon>Bacteroidota</taxon>
        <taxon>Chitinophagia</taxon>
        <taxon>Chitinophagales</taxon>
        <taxon>Chitinophagaceae</taxon>
        <taxon>Chitinophaga</taxon>
    </lineage>
</organism>